<reference evidence="1 2" key="1">
    <citation type="submission" date="2016-10" db="EMBL/GenBank/DDBJ databases">
        <title>Draft genome sequence of Coniochaeta ligniaria NRRL30616, a lignocellulolytic fungus for bioabatement of inhibitors in plant biomass hydrolysates.</title>
        <authorList>
            <consortium name="DOE Joint Genome Institute"/>
            <person name="Jimenez D.J."/>
            <person name="Hector R.E."/>
            <person name="Riley R."/>
            <person name="Sun H."/>
            <person name="Grigoriev I.V."/>
            <person name="Van Elsas J.D."/>
            <person name="Nichols N.N."/>
        </authorList>
    </citation>
    <scope>NUCLEOTIDE SEQUENCE [LARGE SCALE GENOMIC DNA]</scope>
    <source>
        <strain evidence="1 2">NRRL 30616</strain>
    </source>
</reference>
<dbReference type="InParanoid" id="A0A1J7JCU5"/>
<name>A0A1J7JCU5_9PEZI</name>
<protein>
    <submittedName>
        <fullName evidence="1">Uncharacterized protein</fullName>
    </submittedName>
</protein>
<proteinExistence type="predicted"/>
<accession>A0A1J7JCU5</accession>
<dbReference type="Proteomes" id="UP000182658">
    <property type="component" value="Unassembled WGS sequence"/>
</dbReference>
<evidence type="ECO:0000313" key="2">
    <source>
        <dbReference type="Proteomes" id="UP000182658"/>
    </source>
</evidence>
<gene>
    <name evidence="1" type="ORF">CONLIGDRAFT_633894</name>
</gene>
<dbReference type="AlphaFoldDB" id="A0A1J7JCU5"/>
<keyword evidence="2" id="KW-1185">Reference proteome</keyword>
<organism evidence="1 2">
    <name type="scientific">Coniochaeta ligniaria NRRL 30616</name>
    <dbReference type="NCBI Taxonomy" id="1408157"/>
    <lineage>
        <taxon>Eukaryota</taxon>
        <taxon>Fungi</taxon>
        <taxon>Dikarya</taxon>
        <taxon>Ascomycota</taxon>
        <taxon>Pezizomycotina</taxon>
        <taxon>Sordariomycetes</taxon>
        <taxon>Sordariomycetidae</taxon>
        <taxon>Coniochaetales</taxon>
        <taxon>Coniochaetaceae</taxon>
        <taxon>Coniochaeta</taxon>
    </lineage>
</organism>
<evidence type="ECO:0000313" key="1">
    <source>
        <dbReference type="EMBL" id="OIW27536.1"/>
    </source>
</evidence>
<sequence length="168" mass="19089">MSCKEAKGRATNANRLTCRPISQYWALDGRIFFYALGRQSTYESGSNERGISVNLITNSLLKDNIFNTGFSSWLDVGHTSMYRSSGIWGVIGSKRPFSDWANLNLMPWDAGMHIHGYAVLRVVLYMSAARRYTRMIKYLYAIDPASSRVLPLGWFVQCRRDDHNGDSC</sequence>
<dbReference type="EMBL" id="KV875099">
    <property type="protein sequence ID" value="OIW27536.1"/>
    <property type="molecule type" value="Genomic_DNA"/>
</dbReference>